<dbReference type="SMART" id="SM00499">
    <property type="entry name" value="AAI"/>
    <property type="match status" value="1"/>
</dbReference>
<dbReference type="InterPro" id="IPR036312">
    <property type="entry name" value="Bifun_inhib/LTP/seed_sf"/>
</dbReference>
<feature type="chain" id="PRO_5026775203" description="Bifunctional inhibitor/plant lipid transfer protein/seed storage helical domain-containing protein" evidence="4">
    <location>
        <begin position="24"/>
        <end position="168"/>
    </location>
</feature>
<evidence type="ECO:0000313" key="7">
    <source>
        <dbReference type="Proteomes" id="UP000593563"/>
    </source>
</evidence>
<proteinExistence type="inferred from homology"/>
<feature type="signal peptide" evidence="4">
    <location>
        <begin position="1"/>
        <end position="23"/>
    </location>
</feature>
<dbReference type="CDD" id="cd00261">
    <property type="entry name" value="AAI_SS"/>
    <property type="match status" value="1"/>
</dbReference>
<dbReference type="EMBL" id="WRXP01003671">
    <property type="protein sequence ID" value="KAF1001603.1"/>
    <property type="molecule type" value="Genomic_DNA"/>
</dbReference>
<comment type="caution">
    <text evidence="6">The sequence shown here is derived from an EMBL/GenBank/DDBJ whole genome shotgun (WGS) entry which is preliminary data.</text>
</comment>
<gene>
    <name evidence="6" type="ORF">AG4045_027883</name>
</gene>
<dbReference type="PANTHER" id="PTHR35496">
    <property type="entry name" value="2S SEED STORAGE PROTEIN 1-RELATED"/>
    <property type="match status" value="1"/>
</dbReference>
<dbReference type="Pfam" id="PF00234">
    <property type="entry name" value="Tryp_alpha_amyl"/>
    <property type="match status" value="1"/>
</dbReference>
<evidence type="ECO:0000313" key="6">
    <source>
        <dbReference type="EMBL" id="KAF1001603.1"/>
    </source>
</evidence>
<evidence type="ECO:0000256" key="1">
    <source>
        <dbReference type="ARBA" id="ARBA00008262"/>
    </source>
</evidence>
<comment type="similarity">
    <text evidence="1">Belongs to the 2S seed storage albumins family.</text>
</comment>
<protein>
    <recommendedName>
        <fullName evidence="5">Bifunctional inhibitor/plant lipid transfer protein/seed storage helical domain-containing protein</fullName>
    </recommendedName>
</protein>
<organism evidence="6 7">
    <name type="scientific">Apium graveolens</name>
    <name type="common">Celery</name>
    <dbReference type="NCBI Taxonomy" id="4045"/>
    <lineage>
        <taxon>Eukaryota</taxon>
        <taxon>Viridiplantae</taxon>
        <taxon>Streptophyta</taxon>
        <taxon>Embryophyta</taxon>
        <taxon>Tracheophyta</taxon>
        <taxon>Spermatophyta</taxon>
        <taxon>Magnoliopsida</taxon>
        <taxon>eudicotyledons</taxon>
        <taxon>Gunneridae</taxon>
        <taxon>Pentapetalae</taxon>
        <taxon>asterids</taxon>
        <taxon>campanulids</taxon>
        <taxon>Apiales</taxon>
        <taxon>Apiaceae</taxon>
        <taxon>Apioideae</taxon>
        <taxon>apioid superclade</taxon>
        <taxon>Apieae</taxon>
        <taxon>Apium</taxon>
    </lineage>
</organism>
<dbReference type="Proteomes" id="UP000593563">
    <property type="component" value="Unassembled WGS sequence"/>
</dbReference>
<accession>A0A6L5B8C9</accession>
<evidence type="ECO:0000259" key="5">
    <source>
        <dbReference type="SMART" id="SM00499"/>
    </source>
</evidence>
<evidence type="ECO:0000256" key="2">
    <source>
        <dbReference type="ARBA" id="ARBA00022761"/>
    </source>
</evidence>
<dbReference type="SUPFAM" id="SSF47699">
    <property type="entry name" value="Bifunctional inhibitor/lipid-transfer protein/seed storage 2S albumin"/>
    <property type="match status" value="1"/>
</dbReference>
<dbReference type="AlphaFoldDB" id="A0A6L5B8C9"/>
<evidence type="ECO:0000256" key="3">
    <source>
        <dbReference type="ARBA" id="ARBA00023129"/>
    </source>
</evidence>
<keyword evidence="7" id="KW-1185">Reference proteome</keyword>
<name>A0A6L5B8C9_APIGR</name>
<evidence type="ECO:0000256" key="4">
    <source>
        <dbReference type="SAM" id="SignalP"/>
    </source>
</evidence>
<feature type="domain" description="Bifunctional inhibitor/plant lipid transfer protein/seed storage helical" evidence="5">
    <location>
        <begin position="41"/>
        <end position="131"/>
    </location>
</feature>
<keyword evidence="2" id="KW-0758">Storage protein</keyword>
<keyword evidence="4" id="KW-0732">Signal</keyword>
<reference evidence="6" key="1">
    <citation type="submission" date="2020-01" db="EMBL/GenBank/DDBJ databases">
        <title>The Celery Genome Sequence Reveals Sequential Paleo-tetraploidization, Resistance Gene Elimination, Karyotype Evolution, and Functional Innovation in Apiales.</title>
        <authorList>
            <person name="Song X."/>
        </authorList>
    </citation>
    <scope>NUCLEOTIDE SEQUENCE</scope>
    <source>
        <tissue evidence="6">Leaf</tissue>
    </source>
</reference>
<sequence>MALLAKMSLTLLLVALFSLTISATTITTITTTIVDENASKCTQKIQPMQQLNHCMMYISPKMSPMNAQEEHKERCCSQFKNIKRSCRCMAIKEMVREQQQQGQMESEEREQMVKDAMNIPSVCQIDMPEQCDIQSFYFRLHVANFQVGLNNKVTCNNDYILIQCCPAS</sequence>
<dbReference type="PANTHER" id="PTHR35496:SF4">
    <property type="entry name" value="2S SULFUR-RICH SEED STORAGE PROTEIN 2-LIKE"/>
    <property type="match status" value="1"/>
</dbReference>
<dbReference type="InterPro" id="IPR016140">
    <property type="entry name" value="Bifunc_inhib/LTP/seed_store"/>
</dbReference>
<dbReference type="Gene3D" id="1.10.110.10">
    <property type="entry name" value="Plant lipid-transfer and hydrophobic proteins"/>
    <property type="match status" value="1"/>
</dbReference>
<dbReference type="InterPro" id="IPR000617">
    <property type="entry name" value="Napin/2SS/CON"/>
</dbReference>
<dbReference type="GO" id="GO:0045735">
    <property type="term" value="F:nutrient reservoir activity"/>
    <property type="evidence" value="ECO:0007669"/>
    <property type="project" value="UniProtKB-KW"/>
</dbReference>
<keyword evidence="3" id="KW-0708">Seed storage protein</keyword>